<gene>
    <name evidence="1" type="ORF">F511_34335</name>
</gene>
<dbReference type="EMBL" id="KV013420">
    <property type="protein sequence ID" value="KZV23634.1"/>
    <property type="molecule type" value="Genomic_DNA"/>
</dbReference>
<dbReference type="PANTHER" id="PTHR47592">
    <property type="entry name" value="PBF68 PROTEIN"/>
    <property type="match status" value="1"/>
</dbReference>
<keyword evidence="2" id="KW-1185">Reference proteome</keyword>
<proteinExistence type="predicted"/>
<accession>A0A2Z7AP82</accession>
<sequence length="127" mass="14507">MAFNGAGPTNSAVPVTASVNHAEKSDKFNGLYFKRWQQKMLFYLTTLNLARSLTEEVPTLKEGEQNAESVSAVEVWDHSNFLCRNYVLNGLADALYNVFCEKKTAKELVRVRIEENNRNSERRLLYS</sequence>
<dbReference type="PANTHER" id="PTHR47592:SF27">
    <property type="entry name" value="OS08G0421700 PROTEIN"/>
    <property type="match status" value="1"/>
</dbReference>
<dbReference type="AlphaFoldDB" id="A0A2Z7AP82"/>
<dbReference type="Proteomes" id="UP000250235">
    <property type="component" value="Unassembled WGS sequence"/>
</dbReference>
<dbReference type="OrthoDB" id="1651011at2759"/>
<evidence type="ECO:0000313" key="2">
    <source>
        <dbReference type="Proteomes" id="UP000250235"/>
    </source>
</evidence>
<evidence type="ECO:0000313" key="1">
    <source>
        <dbReference type="EMBL" id="KZV23634.1"/>
    </source>
</evidence>
<name>A0A2Z7AP82_9LAMI</name>
<protein>
    <submittedName>
        <fullName evidence="1">Uncharacterized protein</fullName>
    </submittedName>
</protein>
<reference evidence="1 2" key="1">
    <citation type="journal article" date="2015" name="Proc. Natl. Acad. Sci. U.S.A.">
        <title>The resurrection genome of Boea hygrometrica: A blueprint for survival of dehydration.</title>
        <authorList>
            <person name="Xiao L."/>
            <person name="Yang G."/>
            <person name="Zhang L."/>
            <person name="Yang X."/>
            <person name="Zhao S."/>
            <person name="Ji Z."/>
            <person name="Zhou Q."/>
            <person name="Hu M."/>
            <person name="Wang Y."/>
            <person name="Chen M."/>
            <person name="Xu Y."/>
            <person name="Jin H."/>
            <person name="Xiao X."/>
            <person name="Hu G."/>
            <person name="Bao F."/>
            <person name="Hu Y."/>
            <person name="Wan P."/>
            <person name="Li L."/>
            <person name="Deng X."/>
            <person name="Kuang T."/>
            <person name="Xiang C."/>
            <person name="Zhu J.K."/>
            <person name="Oliver M.J."/>
            <person name="He Y."/>
        </authorList>
    </citation>
    <scope>NUCLEOTIDE SEQUENCE [LARGE SCALE GENOMIC DNA]</scope>
    <source>
        <strain evidence="2">cv. XS01</strain>
    </source>
</reference>
<organism evidence="1 2">
    <name type="scientific">Dorcoceras hygrometricum</name>
    <dbReference type="NCBI Taxonomy" id="472368"/>
    <lineage>
        <taxon>Eukaryota</taxon>
        <taxon>Viridiplantae</taxon>
        <taxon>Streptophyta</taxon>
        <taxon>Embryophyta</taxon>
        <taxon>Tracheophyta</taxon>
        <taxon>Spermatophyta</taxon>
        <taxon>Magnoliopsida</taxon>
        <taxon>eudicotyledons</taxon>
        <taxon>Gunneridae</taxon>
        <taxon>Pentapetalae</taxon>
        <taxon>asterids</taxon>
        <taxon>lamiids</taxon>
        <taxon>Lamiales</taxon>
        <taxon>Gesneriaceae</taxon>
        <taxon>Didymocarpoideae</taxon>
        <taxon>Trichosporeae</taxon>
        <taxon>Loxocarpinae</taxon>
        <taxon>Dorcoceras</taxon>
    </lineage>
</organism>